<dbReference type="EMBL" id="CP001751">
    <property type="protein sequence ID" value="ADE39666.1"/>
    <property type="molecule type" value="Genomic_DNA"/>
</dbReference>
<dbReference type="CDD" id="cd04645">
    <property type="entry name" value="LbH_gamma_CA_like"/>
    <property type="match status" value="1"/>
</dbReference>
<dbReference type="Gene3D" id="2.160.10.10">
    <property type="entry name" value="Hexapeptide repeat proteins"/>
    <property type="match status" value="1"/>
</dbReference>
<dbReference type="HOGENOM" id="CLU_064827_7_1_5"/>
<dbReference type="STRING" id="488538.SAR116_1423"/>
<dbReference type="GO" id="GO:0016740">
    <property type="term" value="F:transferase activity"/>
    <property type="evidence" value="ECO:0007669"/>
    <property type="project" value="UniProtKB-KW"/>
</dbReference>
<name>D5BTR9_PUNMI</name>
<dbReference type="PANTHER" id="PTHR13061">
    <property type="entry name" value="DYNACTIN SUBUNIT P25"/>
    <property type="match status" value="1"/>
</dbReference>
<dbReference type="InterPro" id="IPR011004">
    <property type="entry name" value="Trimer_LpxA-like_sf"/>
</dbReference>
<keyword evidence="1" id="KW-0808">Transferase</keyword>
<keyword evidence="2" id="KW-1185">Reference proteome</keyword>
<gene>
    <name evidence="1" type="ordered locus">SAR116_1423</name>
</gene>
<dbReference type="SUPFAM" id="SSF51161">
    <property type="entry name" value="Trimeric LpxA-like enzymes"/>
    <property type="match status" value="1"/>
</dbReference>
<accession>D5BTR9</accession>
<keyword evidence="1" id="KW-0456">Lyase</keyword>
<evidence type="ECO:0000313" key="2">
    <source>
        <dbReference type="Proteomes" id="UP000007460"/>
    </source>
</evidence>
<dbReference type="Proteomes" id="UP000007460">
    <property type="component" value="Chromosome"/>
</dbReference>
<protein>
    <submittedName>
        <fullName evidence="1">Hexapeptide transferase family protein</fullName>
        <ecNumber evidence="1">4.2.1.1</ecNumber>
    </submittedName>
</protein>
<dbReference type="KEGG" id="apb:SAR116_1423"/>
<dbReference type="AlphaFoldDB" id="D5BTR9"/>
<dbReference type="InterPro" id="IPR047324">
    <property type="entry name" value="LbH_gamma_CA-like"/>
</dbReference>
<reference evidence="1 2" key="1">
    <citation type="journal article" date="2010" name="J. Bacteriol.">
        <title>Complete genome sequence of "Candidatus Puniceispirillum marinum" IMCC1322, a representative of the SAR116 clade in the Alphaproteobacteria.</title>
        <authorList>
            <person name="Oh H.M."/>
            <person name="Kwon K.K."/>
            <person name="Kang I."/>
            <person name="Kang S.G."/>
            <person name="Lee J.H."/>
            <person name="Kim S.J."/>
            <person name="Cho J.C."/>
        </authorList>
    </citation>
    <scope>NUCLEOTIDE SEQUENCE [LARGE SCALE GENOMIC DNA]</scope>
    <source>
        <strain evidence="1 2">IMCC1322</strain>
    </source>
</reference>
<organism evidence="1 2">
    <name type="scientific">Puniceispirillum marinum (strain IMCC1322)</name>
    <dbReference type="NCBI Taxonomy" id="488538"/>
    <lineage>
        <taxon>Bacteria</taxon>
        <taxon>Pseudomonadati</taxon>
        <taxon>Pseudomonadota</taxon>
        <taxon>Alphaproteobacteria</taxon>
        <taxon>Candidatus Puniceispirillales</taxon>
        <taxon>Candidatus Puniceispirillaceae</taxon>
        <taxon>Candidatus Puniceispirillum</taxon>
    </lineage>
</organism>
<dbReference type="EC" id="4.2.1.1" evidence="1"/>
<proteinExistence type="predicted"/>
<dbReference type="PANTHER" id="PTHR13061:SF29">
    <property type="entry name" value="GAMMA CARBONIC ANHYDRASE-LIKE 1, MITOCHONDRIAL-RELATED"/>
    <property type="match status" value="1"/>
</dbReference>
<dbReference type="GO" id="GO:0004089">
    <property type="term" value="F:carbonate dehydratase activity"/>
    <property type="evidence" value="ECO:0007669"/>
    <property type="project" value="UniProtKB-EC"/>
</dbReference>
<dbReference type="InterPro" id="IPR050484">
    <property type="entry name" value="Transf_Hexapept/Carb_Anhydrase"/>
</dbReference>
<dbReference type="eggNOG" id="COG0663">
    <property type="taxonomic scope" value="Bacteria"/>
</dbReference>
<sequence length="208" mass="22282">MKKMTEDSHNILAAPHKPYIAPFMGMLPEIDASAFIAATAAIIGAVRIGKNSSIWHQVTVRGDNNYITIGEGTNIQDNSCVHIDSITYPTIIGNFVTIGHSAIIHACTIGDYGFVGMGGIVMDGATIEATGMLAAGAMLTAGKTIPAGELWAGRPAKKMRDLTAKELTFNQRSAHHYIEVARAHRLGEDGAPFDNMHYRPLPPLANKT</sequence>
<evidence type="ECO:0000313" key="1">
    <source>
        <dbReference type="EMBL" id="ADE39666.1"/>
    </source>
</evidence>